<evidence type="ECO:0000256" key="3">
    <source>
        <dbReference type="SAM" id="Phobius"/>
    </source>
</evidence>
<dbReference type="PANTHER" id="PTHR30487:SF0">
    <property type="entry name" value="PREPILIN LEADER PEPTIDASE_N-METHYLTRANSFERASE-RELATED"/>
    <property type="match status" value="1"/>
</dbReference>
<keyword evidence="3" id="KW-0812">Transmembrane</keyword>
<feature type="domain" description="Prepilin type IV endopeptidase peptidase" evidence="4">
    <location>
        <begin position="73"/>
        <end position="182"/>
    </location>
</feature>
<keyword evidence="6" id="KW-1185">Reference proteome</keyword>
<dbReference type="InterPro" id="IPR050882">
    <property type="entry name" value="Prepilin_peptidase/N-MTase"/>
</dbReference>
<evidence type="ECO:0000259" key="4">
    <source>
        <dbReference type="Pfam" id="PF01478"/>
    </source>
</evidence>
<feature type="transmembrane region" description="Helical" evidence="3">
    <location>
        <begin position="203"/>
        <end position="222"/>
    </location>
</feature>
<feature type="transmembrane region" description="Helical" evidence="3">
    <location>
        <begin position="66"/>
        <end position="83"/>
    </location>
</feature>
<gene>
    <name evidence="5" type="ORF">RZS28_02315</name>
</gene>
<dbReference type="PRINTS" id="PR00864">
    <property type="entry name" value="PREPILNPTASE"/>
</dbReference>
<organism evidence="5 6">
    <name type="scientific">Methylocapsa polymorpha</name>
    <dbReference type="NCBI Taxonomy" id="3080828"/>
    <lineage>
        <taxon>Bacteria</taxon>
        <taxon>Pseudomonadati</taxon>
        <taxon>Pseudomonadota</taxon>
        <taxon>Alphaproteobacteria</taxon>
        <taxon>Hyphomicrobiales</taxon>
        <taxon>Beijerinckiaceae</taxon>
        <taxon>Methylocapsa</taxon>
    </lineage>
</organism>
<name>A0ABZ0HUC6_9HYPH</name>
<dbReference type="InterPro" id="IPR000045">
    <property type="entry name" value="Prepilin_IV_endopep_pep"/>
</dbReference>
<feature type="transmembrane region" description="Helical" evidence="3">
    <location>
        <begin position="118"/>
        <end position="136"/>
    </location>
</feature>
<keyword evidence="5" id="KW-0378">Hydrolase</keyword>
<feature type="transmembrane region" description="Helical" evidence="3">
    <location>
        <begin position="42"/>
        <end position="60"/>
    </location>
</feature>
<comment type="similarity">
    <text evidence="1 2">Belongs to the peptidase A24 family.</text>
</comment>
<accession>A0ABZ0HUC6</accession>
<feature type="transmembrane region" description="Helical" evidence="3">
    <location>
        <begin position="172"/>
        <end position="191"/>
    </location>
</feature>
<evidence type="ECO:0000313" key="5">
    <source>
        <dbReference type="EMBL" id="WOJ90158.1"/>
    </source>
</evidence>
<dbReference type="Pfam" id="PF01478">
    <property type="entry name" value="Peptidase_A24"/>
    <property type="match status" value="1"/>
</dbReference>
<evidence type="ECO:0000256" key="1">
    <source>
        <dbReference type="ARBA" id="ARBA00005801"/>
    </source>
</evidence>
<dbReference type="Proteomes" id="UP001626536">
    <property type="component" value="Chromosome"/>
</dbReference>
<proteinExistence type="inferred from homology"/>
<dbReference type="InterPro" id="IPR014032">
    <property type="entry name" value="Peptidase_A24A_bac"/>
</dbReference>
<dbReference type="Gene3D" id="1.20.120.1220">
    <property type="match status" value="1"/>
</dbReference>
<dbReference type="EC" id="3.4.23.-" evidence="5"/>
<sequence length="224" mass="23477">MPRLRDCAEFDRLLPAEIASPGDEIHSASGGSTMASTARRKLLICAAVVIIAGGAALLSIVAAPGLAGLLGAALALLMIAIAIVDARSFIIPDQLSLAAFLLALANASQISFEGAPERIIIAASQGVVLSLAFFGLREIYRRVRKRQGIGLGDVKLAAVAGAWLEWTFVPVAIEIAALAALAAYALGGLLAHRPLRAGARLPFGLFFAPAIWLCWLLEAAFYEY</sequence>
<keyword evidence="3" id="KW-1133">Transmembrane helix</keyword>
<dbReference type="RefSeq" id="WP_407339605.1">
    <property type="nucleotide sequence ID" value="NZ_CP136862.1"/>
</dbReference>
<protein>
    <submittedName>
        <fullName evidence="5">A24 family peptidase</fullName>
        <ecNumber evidence="5">3.4.23.-</ecNumber>
    </submittedName>
</protein>
<feature type="transmembrane region" description="Helical" evidence="3">
    <location>
        <begin position="95"/>
        <end position="112"/>
    </location>
</feature>
<dbReference type="EMBL" id="CP136862">
    <property type="protein sequence ID" value="WOJ90158.1"/>
    <property type="molecule type" value="Genomic_DNA"/>
</dbReference>
<dbReference type="PANTHER" id="PTHR30487">
    <property type="entry name" value="TYPE 4 PREPILIN-LIKE PROTEINS LEADER PEPTIDE-PROCESSING ENZYME"/>
    <property type="match status" value="1"/>
</dbReference>
<evidence type="ECO:0000256" key="2">
    <source>
        <dbReference type="RuleBase" id="RU003793"/>
    </source>
</evidence>
<reference evidence="5 6" key="1">
    <citation type="submission" date="2023-10" db="EMBL/GenBank/DDBJ databases">
        <title>Novel methanotroph of the genus Methylocapsa from a subarctic wetland.</title>
        <authorList>
            <person name="Belova S.E."/>
            <person name="Oshkin I.Y."/>
            <person name="Miroshnikov K."/>
            <person name="Dedysh S.N."/>
        </authorList>
    </citation>
    <scope>NUCLEOTIDE SEQUENCE [LARGE SCALE GENOMIC DNA]</scope>
    <source>
        <strain evidence="5 6">RX1</strain>
    </source>
</reference>
<evidence type="ECO:0000313" key="6">
    <source>
        <dbReference type="Proteomes" id="UP001626536"/>
    </source>
</evidence>
<dbReference type="GO" id="GO:0016787">
    <property type="term" value="F:hydrolase activity"/>
    <property type="evidence" value="ECO:0007669"/>
    <property type="project" value="UniProtKB-KW"/>
</dbReference>
<keyword evidence="3" id="KW-0472">Membrane</keyword>